<gene>
    <name evidence="1" type="ORF">JCGZ_22163</name>
</gene>
<organism evidence="1 2">
    <name type="scientific">Jatropha curcas</name>
    <name type="common">Barbados nut</name>
    <dbReference type="NCBI Taxonomy" id="180498"/>
    <lineage>
        <taxon>Eukaryota</taxon>
        <taxon>Viridiplantae</taxon>
        <taxon>Streptophyta</taxon>
        <taxon>Embryophyta</taxon>
        <taxon>Tracheophyta</taxon>
        <taxon>Spermatophyta</taxon>
        <taxon>Magnoliopsida</taxon>
        <taxon>eudicotyledons</taxon>
        <taxon>Gunneridae</taxon>
        <taxon>Pentapetalae</taxon>
        <taxon>rosids</taxon>
        <taxon>fabids</taxon>
        <taxon>Malpighiales</taxon>
        <taxon>Euphorbiaceae</taxon>
        <taxon>Crotonoideae</taxon>
        <taxon>Jatropheae</taxon>
        <taxon>Jatropha</taxon>
    </lineage>
</organism>
<dbReference type="Proteomes" id="UP000027138">
    <property type="component" value="Unassembled WGS sequence"/>
</dbReference>
<name>A0A067L7Z3_JATCU</name>
<protein>
    <submittedName>
        <fullName evidence="1">Uncharacterized protein</fullName>
    </submittedName>
</protein>
<sequence>MSKASVKMLQAESASIFGPLASWKVWMKKASVKMLQAESASIFGPLASWKVWMKEIHQCT</sequence>
<keyword evidence="2" id="KW-1185">Reference proteome</keyword>
<evidence type="ECO:0000313" key="2">
    <source>
        <dbReference type="Proteomes" id="UP000027138"/>
    </source>
</evidence>
<dbReference type="AlphaFoldDB" id="A0A067L7Z3"/>
<reference evidence="1 2" key="1">
    <citation type="journal article" date="2014" name="PLoS ONE">
        <title>Global Analysis of Gene Expression Profiles in Physic Nut (Jatropha curcas L.) Seedlings Exposed to Salt Stress.</title>
        <authorList>
            <person name="Zhang L."/>
            <person name="Zhang C."/>
            <person name="Wu P."/>
            <person name="Chen Y."/>
            <person name="Li M."/>
            <person name="Jiang H."/>
            <person name="Wu G."/>
        </authorList>
    </citation>
    <scope>NUCLEOTIDE SEQUENCE [LARGE SCALE GENOMIC DNA]</scope>
    <source>
        <strain evidence="2">cv. GZQX0401</strain>
        <tissue evidence="1">Young leaves</tissue>
    </source>
</reference>
<accession>A0A067L7Z3</accession>
<dbReference type="EMBL" id="KK914250">
    <property type="protein sequence ID" value="KDP44581.1"/>
    <property type="molecule type" value="Genomic_DNA"/>
</dbReference>
<proteinExistence type="predicted"/>
<evidence type="ECO:0000313" key="1">
    <source>
        <dbReference type="EMBL" id="KDP44581.1"/>
    </source>
</evidence>